<comment type="similarity">
    <text evidence="1 7">Belongs to the universal ribosomal protein uL18 family.</text>
</comment>
<comment type="subunit">
    <text evidence="7">Part of the 50S ribosomal subunit; part of the 5S rRNA/L5/L18/L25 subcomplex. Contacts the 5S and 23S rRNAs.</text>
</comment>
<dbReference type="EMBL" id="BKCN01000015">
    <property type="protein sequence ID" value="GER04901.1"/>
    <property type="molecule type" value="Genomic_DNA"/>
</dbReference>
<evidence type="ECO:0000256" key="5">
    <source>
        <dbReference type="ARBA" id="ARBA00023274"/>
    </source>
</evidence>
<dbReference type="AlphaFoldDB" id="A0A5A7N986"/>
<evidence type="ECO:0000256" key="4">
    <source>
        <dbReference type="ARBA" id="ARBA00022980"/>
    </source>
</evidence>
<evidence type="ECO:0000256" key="3">
    <source>
        <dbReference type="ARBA" id="ARBA00022884"/>
    </source>
</evidence>
<dbReference type="Pfam" id="PF00861">
    <property type="entry name" value="Ribosomal_L18p"/>
    <property type="match status" value="1"/>
</dbReference>
<evidence type="ECO:0000256" key="7">
    <source>
        <dbReference type="HAMAP-Rule" id="MF_01337"/>
    </source>
</evidence>
<keyword evidence="3 7" id="KW-0694">RNA-binding</keyword>
<evidence type="ECO:0000256" key="6">
    <source>
        <dbReference type="ARBA" id="ARBA00035197"/>
    </source>
</evidence>
<dbReference type="InterPro" id="IPR004389">
    <property type="entry name" value="Ribosomal_uL18_bac-type"/>
</dbReference>
<dbReference type="GO" id="GO:0006412">
    <property type="term" value="P:translation"/>
    <property type="evidence" value="ECO:0007669"/>
    <property type="project" value="UniProtKB-UniRule"/>
</dbReference>
<evidence type="ECO:0000256" key="2">
    <source>
        <dbReference type="ARBA" id="ARBA00022730"/>
    </source>
</evidence>
<dbReference type="PANTHER" id="PTHR12899">
    <property type="entry name" value="39S RIBOSOMAL PROTEIN L18, MITOCHONDRIAL"/>
    <property type="match status" value="1"/>
</dbReference>
<dbReference type="Gene3D" id="3.30.420.100">
    <property type="match status" value="1"/>
</dbReference>
<accession>A0A5A7N986</accession>
<organism evidence="8 9">
    <name type="scientific">Iodidimonas nitroreducens</name>
    <dbReference type="NCBI Taxonomy" id="1236968"/>
    <lineage>
        <taxon>Bacteria</taxon>
        <taxon>Pseudomonadati</taxon>
        <taxon>Pseudomonadota</taxon>
        <taxon>Alphaproteobacteria</taxon>
        <taxon>Iodidimonadales</taxon>
        <taxon>Iodidimonadaceae</taxon>
        <taxon>Iodidimonas</taxon>
    </lineage>
</organism>
<proteinExistence type="inferred from homology"/>
<comment type="caution">
    <text evidence="8">The sequence shown here is derived from an EMBL/GenBank/DDBJ whole genome shotgun (WGS) entry which is preliminary data.</text>
</comment>
<dbReference type="GO" id="GO:0008097">
    <property type="term" value="F:5S rRNA binding"/>
    <property type="evidence" value="ECO:0007669"/>
    <property type="project" value="TreeGrafter"/>
</dbReference>
<keyword evidence="2 7" id="KW-0699">rRNA-binding</keyword>
<sequence>MLKMAQNKDLFKRRGLRTRAQLRKKSGGRPRLSVHRSSKNIYAQIIDDAKGETLAAASTLDASLKSTSGGNRDAAEKVGKLIAERAVKAGVTQVVFDRGGFIYHGRVKALADAAREGGLDF</sequence>
<dbReference type="PANTHER" id="PTHR12899:SF3">
    <property type="entry name" value="LARGE RIBOSOMAL SUBUNIT PROTEIN UL18M"/>
    <property type="match status" value="1"/>
</dbReference>
<evidence type="ECO:0000256" key="1">
    <source>
        <dbReference type="ARBA" id="ARBA00007116"/>
    </source>
</evidence>
<gene>
    <name evidence="7 8" type="primary">rplR</name>
    <name evidence="8" type="ORF">JCM17846_25830</name>
</gene>
<dbReference type="HAMAP" id="MF_01337_B">
    <property type="entry name" value="Ribosomal_uL18_B"/>
    <property type="match status" value="1"/>
</dbReference>
<dbReference type="InterPro" id="IPR005484">
    <property type="entry name" value="Ribosomal_uL18_bac/plant/anim"/>
</dbReference>
<dbReference type="Proteomes" id="UP000324996">
    <property type="component" value="Unassembled WGS sequence"/>
</dbReference>
<keyword evidence="4 7" id="KW-0689">Ribosomal protein</keyword>
<keyword evidence="9" id="KW-1185">Reference proteome</keyword>
<evidence type="ECO:0000313" key="9">
    <source>
        <dbReference type="Proteomes" id="UP000324996"/>
    </source>
</evidence>
<dbReference type="FunFam" id="3.30.420.100:FF:000001">
    <property type="entry name" value="50S ribosomal protein L18"/>
    <property type="match status" value="1"/>
</dbReference>
<dbReference type="GO" id="GO:0022625">
    <property type="term" value="C:cytosolic large ribosomal subunit"/>
    <property type="evidence" value="ECO:0007669"/>
    <property type="project" value="TreeGrafter"/>
</dbReference>
<evidence type="ECO:0000313" key="8">
    <source>
        <dbReference type="EMBL" id="GER04901.1"/>
    </source>
</evidence>
<dbReference type="SUPFAM" id="SSF53137">
    <property type="entry name" value="Translational machinery components"/>
    <property type="match status" value="1"/>
</dbReference>
<keyword evidence="5 7" id="KW-0687">Ribonucleoprotein</keyword>
<name>A0A5A7N986_9PROT</name>
<dbReference type="NCBIfam" id="TIGR00060">
    <property type="entry name" value="L18_bact"/>
    <property type="match status" value="1"/>
</dbReference>
<reference evidence="8 9" key="1">
    <citation type="submission" date="2019-09" db="EMBL/GenBank/DDBJ databases">
        <title>NBRP : Genome information of microbial organism related human and environment.</title>
        <authorList>
            <person name="Hattori M."/>
            <person name="Oshima K."/>
            <person name="Inaba H."/>
            <person name="Suda W."/>
            <person name="Sakamoto M."/>
            <person name="Iino T."/>
            <person name="Kitahara M."/>
            <person name="Oshida Y."/>
            <person name="Iida T."/>
            <person name="Kudo T."/>
            <person name="Itoh T."/>
            <person name="Ohkuma M."/>
        </authorList>
    </citation>
    <scope>NUCLEOTIDE SEQUENCE [LARGE SCALE GENOMIC DNA]</scope>
    <source>
        <strain evidence="8 9">Q-1</strain>
    </source>
</reference>
<comment type="function">
    <text evidence="7">This is one of the proteins that bind and probably mediate the attachment of the 5S RNA into the large ribosomal subunit, where it forms part of the central protuberance.</text>
</comment>
<protein>
    <recommendedName>
        <fullName evidence="6 7">Large ribosomal subunit protein uL18</fullName>
    </recommendedName>
</protein>
<dbReference type="GO" id="GO:0003735">
    <property type="term" value="F:structural constituent of ribosome"/>
    <property type="evidence" value="ECO:0007669"/>
    <property type="project" value="InterPro"/>
</dbReference>
<dbReference type="InterPro" id="IPR057268">
    <property type="entry name" value="Ribosomal_L18"/>
</dbReference>
<dbReference type="CDD" id="cd00432">
    <property type="entry name" value="Ribosomal_L18_L5e"/>
    <property type="match status" value="1"/>
</dbReference>